<dbReference type="AlphaFoldDB" id="A0A1L4D2Z6"/>
<keyword evidence="3" id="KW-1185">Reference proteome</keyword>
<dbReference type="InterPro" id="IPR013974">
    <property type="entry name" value="SAF"/>
</dbReference>
<dbReference type="KEGG" id="saqi:AXG55_11895"/>
<organism evidence="2 3">
    <name type="scientific">Silvanigrella aquatica</name>
    <dbReference type="NCBI Taxonomy" id="1915309"/>
    <lineage>
        <taxon>Bacteria</taxon>
        <taxon>Pseudomonadati</taxon>
        <taxon>Bdellovibrionota</taxon>
        <taxon>Oligoflexia</taxon>
        <taxon>Silvanigrellales</taxon>
        <taxon>Silvanigrellaceae</taxon>
        <taxon>Silvanigrella</taxon>
    </lineage>
</organism>
<dbReference type="PANTHER" id="PTHR42966">
    <property type="entry name" value="N-ACETYLNEURAMINATE SYNTHASE"/>
    <property type="match status" value="1"/>
</dbReference>
<accession>A0A1L4D2Z6</accession>
<dbReference type="Proteomes" id="UP000184731">
    <property type="component" value="Chromosome"/>
</dbReference>
<dbReference type="Gene3D" id="3.90.1210.10">
    <property type="entry name" value="Antifreeze-like/N-acetylneuraminic acid synthase C-terminal domain"/>
    <property type="match status" value="1"/>
</dbReference>
<feature type="domain" description="AFP-like" evidence="1">
    <location>
        <begin position="292"/>
        <end position="348"/>
    </location>
</feature>
<reference evidence="2 3" key="1">
    <citation type="submission" date="2016-10" db="EMBL/GenBank/DDBJ databases">
        <title>Silvanigrella aquatica sp. nov., isolated from a freshwater lake located in the Black Forest, Germany, description of Silvanigrellaceae fam. nov., Silvanigrellales ord. nov., reclassification of the order Bdellovibrionales in the class Oligoflexia, reclassification of the families Bacteriovoracaceae and Halobacteriovoraceae in the new order Bacteriovoracales ord. nov., and reclassification of the family Pseudobacteriovoracaceae in the order Oligoflexiales.</title>
        <authorList>
            <person name="Hahn M.W."/>
            <person name="Schmidt J."/>
            <person name="Koll U."/>
            <person name="Rohde M."/>
            <person name="Verbag S."/>
            <person name="Pitt A."/>
            <person name="Nakai R."/>
            <person name="Naganuma T."/>
            <person name="Lang E."/>
        </authorList>
    </citation>
    <scope>NUCLEOTIDE SEQUENCE [LARGE SCALE GENOMIC DNA]</scope>
    <source>
        <strain evidence="2 3">MWH-Nonnen-W8red</strain>
    </source>
</reference>
<dbReference type="PANTHER" id="PTHR42966:SF1">
    <property type="entry name" value="SIALIC ACID SYNTHASE"/>
    <property type="match status" value="1"/>
</dbReference>
<dbReference type="InterPro" id="IPR006190">
    <property type="entry name" value="SAF_AFP_Neu5Ac"/>
</dbReference>
<evidence type="ECO:0000313" key="2">
    <source>
        <dbReference type="EMBL" id="APJ04569.1"/>
    </source>
</evidence>
<dbReference type="InterPro" id="IPR036732">
    <property type="entry name" value="AFP_Neu5c_C_sf"/>
</dbReference>
<dbReference type="InterPro" id="IPR051690">
    <property type="entry name" value="PseI-like"/>
</dbReference>
<protein>
    <submittedName>
        <fullName evidence="2">Acetylneuraminic acid synthetase</fullName>
    </submittedName>
</protein>
<dbReference type="InterPro" id="IPR013132">
    <property type="entry name" value="PseI/NeuA/B-like_N"/>
</dbReference>
<proteinExistence type="predicted"/>
<dbReference type="GO" id="GO:0016051">
    <property type="term" value="P:carbohydrate biosynthetic process"/>
    <property type="evidence" value="ECO:0007669"/>
    <property type="project" value="InterPro"/>
</dbReference>
<dbReference type="CDD" id="cd11615">
    <property type="entry name" value="SAF_NeuB_like"/>
    <property type="match status" value="1"/>
</dbReference>
<dbReference type="OrthoDB" id="9814210at2"/>
<dbReference type="EMBL" id="CP017834">
    <property type="protein sequence ID" value="APJ04569.1"/>
    <property type="molecule type" value="Genomic_DNA"/>
</dbReference>
<dbReference type="Gene3D" id="3.20.20.70">
    <property type="entry name" value="Aldolase class I"/>
    <property type="match status" value="1"/>
</dbReference>
<dbReference type="GO" id="GO:0047444">
    <property type="term" value="F:N-acylneuraminate-9-phosphate synthase activity"/>
    <property type="evidence" value="ECO:0007669"/>
    <property type="project" value="TreeGrafter"/>
</dbReference>
<dbReference type="PROSITE" id="PS50844">
    <property type="entry name" value="AFP_LIKE"/>
    <property type="match status" value="1"/>
</dbReference>
<gene>
    <name evidence="2" type="ORF">AXG55_11895</name>
</gene>
<dbReference type="RefSeq" id="WP_148698317.1">
    <property type="nucleotide sequence ID" value="NZ_CP017834.1"/>
</dbReference>
<dbReference type="InterPro" id="IPR057736">
    <property type="entry name" value="SAF_PseI/NeuA/NeuB"/>
</dbReference>
<name>A0A1L4D2Z6_9BACT</name>
<dbReference type="InterPro" id="IPR013785">
    <property type="entry name" value="Aldolase_TIM"/>
</dbReference>
<sequence length="348" mass="39132">MKIGNWDSSKSKNPYLIAEVGVNHECNMDIAKKQVRLAKDGGANAIKFQTYKAEKLACKNSPSYWNTAEETISNQFDLFKKYDSFGEEQYIEIANYCREIGIDFMSTPFDLEAVDWIDPYVPVFKIASADITNVPLLQKIASKNKPIILSTGASNLPEIEYALNILEENGAKSVAILHCVLSYPCNFEAANLNVIPYLKKVFPKHVVGYSDHTKPDNQMLVITSAWLLGSLIIEKHFTHDKTLPGNDHYHSMDVNDLKIFKNNIEFISSLLGNNSKNVADEEKEARKFARRSIVSAHFIPKGKIIQMEDLICKRPGTGLPPNNINDLIGKMAVRDIHDDHMISALDLN</sequence>
<dbReference type="Pfam" id="PF03102">
    <property type="entry name" value="NeuB"/>
    <property type="match status" value="1"/>
</dbReference>
<evidence type="ECO:0000313" key="3">
    <source>
        <dbReference type="Proteomes" id="UP000184731"/>
    </source>
</evidence>
<dbReference type="Pfam" id="PF08666">
    <property type="entry name" value="SAF"/>
    <property type="match status" value="1"/>
</dbReference>
<dbReference type="STRING" id="1915309.AXG55_11895"/>
<dbReference type="SUPFAM" id="SSF51269">
    <property type="entry name" value="AFP III-like domain"/>
    <property type="match status" value="1"/>
</dbReference>
<dbReference type="SUPFAM" id="SSF51569">
    <property type="entry name" value="Aldolase"/>
    <property type="match status" value="1"/>
</dbReference>
<evidence type="ECO:0000259" key="1">
    <source>
        <dbReference type="PROSITE" id="PS50844"/>
    </source>
</evidence>